<feature type="signal peptide" evidence="1">
    <location>
        <begin position="1"/>
        <end position="28"/>
    </location>
</feature>
<feature type="chain" id="PRO_5043398718" evidence="1">
    <location>
        <begin position="29"/>
        <end position="160"/>
    </location>
</feature>
<accession>A0AAW9NF52</accession>
<name>A0AAW9NF52_9BACI</name>
<evidence type="ECO:0000256" key="1">
    <source>
        <dbReference type="SAM" id="SignalP"/>
    </source>
</evidence>
<reference evidence="2 3" key="1">
    <citation type="submission" date="2023-03" db="EMBL/GenBank/DDBJ databases">
        <title>Bacillus Genome Sequencing.</title>
        <authorList>
            <person name="Dunlap C."/>
        </authorList>
    </citation>
    <scope>NUCLEOTIDE SEQUENCE [LARGE SCALE GENOMIC DNA]</scope>
    <source>
        <strain evidence="2 3">B-41290</strain>
    </source>
</reference>
<sequence>MVMEKRKILGVLGTAALALTIFTSPASAATYEQLSDYQKADINLLEEGMEIMASTSSSKSKRFTVKRGGALAWSKNVVEWNYTGSKVSSSSAWQSRGYVFPNKVSLNGIKRTETMSSYHKYRGTTTLSHGIPTPWGDIDFYSRTYVDIMKVNKDGTGSRS</sequence>
<gene>
    <name evidence="2" type="ORF">P4706_19875</name>
</gene>
<organism evidence="2 3">
    <name type="scientific">Peribacillus castrilensis</name>
    <dbReference type="NCBI Taxonomy" id="2897690"/>
    <lineage>
        <taxon>Bacteria</taxon>
        <taxon>Bacillati</taxon>
        <taxon>Bacillota</taxon>
        <taxon>Bacilli</taxon>
        <taxon>Bacillales</taxon>
        <taxon>Bacillaceae</taxon>
        <taxon>Peribacillus</taxon>
    </lineage>
</organism>
<evidence type="ECO:0000313" key="2">
    <source>
        <dbReference type="EMBL" id="MEC0275315.1"/>
    </source>
</evidence>
<dbReference type="AlphaFoldDB" id="A0AAW9NF52"/>
<evidence type="ECO:0000313" key="3">
    <source>
        <dbReference type="Proteomes" id="UP001307168"/>
    </source>
</evidence>
<dbReference type="EMBL" id="JARNBH010000019">
    <property type="protein sequence ID" value="MEC0275315.1"/>
    <property type="molecule type" value="Genomic_DNA"/>
</dbReference>
<proteinExistence type="predicted"/>
<protein>
    <submittedName>
        <fullName evidence="2">Uncharacterized protein</fullName>
    </submittedName>
</protein>
<dbReference type="Proteomes" id="UP001307168">
    <property type="component" value="Unassembled WGS sequence"/>
</dbReference>
<keyword evidence="3" id="KW-1185">Reference proteome</keyword>
<dbReference type="RefSeq" id="WP_367407514.1">
    <property type="nucleotide sequence ID" value="NZ_JARNBH010000019.1"/>
</dbReference>
<keyword evidence="1" id="KW-0732">Signal</keyword>
<comment type="caution">
    <text evidence="2">The sequence shown here is derived from an EMBL/GenBank/DDBJ whole genome shotgun (WGS) entry which is preliminary data.</text>
</comment>